<feature type="transmembrane region" description="Helical" evidence="1">
    <location>
        <begin position="12"/>
        <end position="35"/>
    </location>
</feature>
<sequence length="732" mass="78613">MKDSPLKNKGFTLIEIAIGISILLVIAATVIPFIVRQGFYARLDGASFEINKVLKGVDRRNFNDGFLFSYWDENGGRAPGGVTMSWDEGAEFRELLGLFLTSASHPGCGDAAGWNPANQGGLPDVGAETSVEDVALVNCNLFRNKLPFNLTFSAALSSDTVYDTVDKFRLYIDFEDAKFYENDDGAASMDKLERFSQSLRSSFESIQYGTPNVFYGTPGAQLNDMDDDVLFSTATECEDALGAGNDCFIISELDYGGNTNGKFKTTDNSNSHVDDVTFTQGFGAGRQKCAYWSQTGAAWNADIVDCAIKAGIDDDEVTLVFDGAQASNFLLTRKVPDAGPDGFVEVSNLCTLFEPESLGANNASRDDDRMRLVPLAGQSPCGLTDNGAVVQLISDEIHGGIAYVEEVVADDIFAGRATLYSTTNGEVLLKVWNSSHNAFVFTVDNNGNVNTSGSVDVGGDITVDGNAIVQGNLTANDDINFALSDAGSVFNIGRLNGNAGMSITRDANTFRMHSNSTRTELVSGDNLDEGLVLEEQADGHVEMRLKADHGIITENGTDLHASFSTLLNNEFNAGGINSDELKAVSKLVTADMAKYLDDTSSPIQIVGVERVEGEFLQLTKPDCLSFMDDANYSSAAANPYRAILDEGGLGAGESYARIVLIPMYFKTYNSAFGDNQVFSQHAAHSSATTWDIYLYLSGEGAFGTGAREDGAGGSLAMVMCDYSSINFSRQTF</sequence>
<evidence type="ECO:0008006" key="4">
    <source>
        <dbReference type="Google" id="ProtNLM"/>
    </source>
</evidence>
<evidence type="ECO:0000256" key="1">
    <source>
        <dbReference type="SAM" id="Phobius"/>
    </source>
</evidence>
<dbReference type="PROSITE" id="PS00409">
    <property type="entry name" value="PROKAR_NTER_METHYL"/>
    <property type="match status" value="1"/>
</dbReference>
<keyword evidence="1" id="KW-0472">Membrane</keyword>
<dbReference type="RefSeq" id="WP_071960555.1">
    <property type="nucleotide sequence ID" value="NZ_CP018025.1"/>
</dbReference>
<dbReference type="InterPro" id="IPR012902">
    <property type="entry name" value="N_methyl_site"/>
</dbReference>
<evidence type="ECO:0000313" key="3">
    <source>
        <dbReference type="Proteomes" id="UP000182101"/>
    </source>
</evidence>
<accession>A0AAC9JDZ2</accession>
<geneLocation type="plasmid" evidence="3">
    <name>pamcp48-600</name>
</geneLocation>
<reference evidence="2 3" key="1">
    <citation type="submission" date="2016-11" db="EMBL/GenBank/DDBJ databases">
        <title>Networking in microbes: conjugative elements and plasmids in the genus Alteromonas.</title>
        <authorList>
            <person name="Lopez-Perez M."/>
            <person name="Ramon-Marco N."/>
            <person name="Rodriguez-Valera F."/>
        </authorList>
    </citation>
    <scope>NUCLEOTIDE SEQUENCE [LARGE SCALE GENOMIC DNA]</scope>
    <source>
        <strain evidence="2 3">CP48</strain>
        <plasmid evidence="3">pamcp48-600</plasmid>
    </source>
</reference>
<organism evidence="2 3">
    <name type="scientific">Alteromonas mediterranea</name>
    <dbReference type="NCBI Taxonomy" id="314275"/>
    <lineage>
        <taxon>Bacteria</taxon>
        <taxon>Pseudomonadati</taxon>
        <taxon>Pseudomonadota</taxon>
        <taxon>Gammaproteobacteria</taxon>
        <taxon>Alteromonadales</taxon>
        <taxon>Alteromonadaceae</taxon>
        <taxon>Alteromonas/Salinimonas group</taxon>
        <taxon>Alteromonas</taxon>
    </lineage>
</organism>
<keyword evidence="2" id="KW-0614">Plasmid</keyword>
<dbReference type="Pfam" id="PF07963">
    <property type="entry name" value="N_methyl"/>
    <property type="match status" value="1"/>
</dbReference>
<dbReference type="NCBIfam" id="TIGR02532">
    <property type="entry name" value="IV_pilin_GFxxxE"/>
    <property type="match status" value="1"/>
</dbReference>
<dbReference type="Proteomes" id="UP000182101">
    <property type="component" value="Plasmid pAMCP48-600"/>
</dbReference>
<evidence type="ECO:0000313" key="2">
    <source>
        <dbReference type="EMBL" id="APD91945.1"/>
    </source>
</evidence>
<protein>
    <recommendedName>
        <fullName evidence="4">Prepilin-type N-terminal cleavage/methylation domain-containing protein</fullName>
    </recommendedName>
</protein>
<gene>
    <name evidence="2" type="ORF">BM524_18670</name>
</gene>
<name>A0AAC9JDZ2_9ALTE</name>
<keyword evidence="1" id="KW-1133">Transmembrane helix</keyword>
<dbReference type="AlphaFoldDB" id="A0AAC9JDZ2"/>
<keyword evidence="1" id="KW-0812">Transmembrane</keyword>
<proteinExistence type="predicted"/>
<dbReference type="EMBL" id="CP018025">
    <property type="protein sequence ID" value="APD91945.1"/>
    <property type="molecule type" value="Genomic_DNA"/>
</dbReference>